<dbReference type="EMBL" id="SPMY01000034">
    <property type="protein sequence ID" value="NMQ28506.1"/>
    <property type="molecule type" value="Genomic_DNA"/>
</dbReference>
<comment type="caution">
    <text evidence="4">The sequence shown here is derived from an EMBL/GenBank/DDBJ whole genome shotgun (WGS) entry which is preliminary data.</text>
</comment>
<keyword evidence="4" id="KW-0969">Cilium</keyword>
<keyword evidence="4" id="KW-0966">Cell projection</keyword>
<reference evidence="4 5" key="1">
    <citation type="submission" date="2019-03" db="EMBL/GenBank/DDBJ databases">
        <title>Metabolic reconstructions from genomes of highly enriched 'Candidatus Accumulibacter' and 'Candidatus Competibacter' bioreactor populations.</title>
        <authorList>
            <person name="Annavajhala M.K."/>
            <person name="Welles L."/>
            <person name="Abbas B."/>
            <person name="Sorokin D."/>
            <person name="Park H."/>
            <person name="Van Loosdrecht M."/>
            <person name="Chandran K."/>
        </authorList>
    </citation>
    <scope>NUCLEOTIDE SEQUENCE [LARGE SCALE GENOMIC DNA]</scope>
    <source>
        <strain evidence="4 5">SBR_S</strain>
    </source>
</reference>
<comment type="similarity">
    <text evidence="2">Belongs to the FlgN family.</text>
</comment>
<proteinExistence type="inferred from homology"/>
<keyword evidence="5" id="KW-1185">Reference proteome</keyword>
<protein>
    <submittedName>
        <fullName evidence="4">Flagellar protein FlgN</fullName>
    </submittedName>
</protein>
<keyword evidence="3" id="KW-1005">Bacterial flagellum biogenesis</keyword>
<dbReference type="InterPro" id="IPR007809">
    <property type="entry name" value="FlgN-like"/>
</dbReference>
<dbReference type="RefSeq" id="WP_169066962.1">
    <property type="nucleotide sequence ID" value="NZ_SPMY01000034.1"/>
</dbReference>
<evidence type="ECO:0000256" key="3">
    <source>
        <dbReference type="ARBA" id="ARBA00022795"/>
    </source>
</evidence>
<comment type="function">
    <text evidence="1">Required for the efficient initiation of filament assembly.</text>
</comment>
<evidence type="ECO:0000313" key="4">
    <source>
        <dbReference type="EMBL" id="NMQ28506.1"/>
    </source>
</evidence>
<dbReference type="Proteomes" id="UP000749010">
    <property type="component" value="Unassembled WGS sequence"/>
</dbReference>
<name>A0ABX1TYU5_9PROT</name>
<sequence>MAAKPEGSEVGERSASADFAQTVDSEIAAAQSFVALLEREQQMLVKGEVDDLLGLVRQKNNVAAELARLAAQRKRLLAASGLPNDRAGIAAWFAAHPVEKSVHSAWSVLLAVAAQARELNRANGELIQERMQNNTQALEVLLGSNAASNLYGPDGQSAPPSGRRISDSA</sequence>
<accession>A0ABX1TYU5</accession>
<evidence type="ECO:0000256" key="1">
    <source>
        <dbReference type="ARBA" id="ARBA00002397"/>
    </source>
</evidence>
<dbReference type="InterPro" id="IPR036679">
    <property type="entry name" value="FlgN-like_sf"/>
</dbReference>
<gene>
    <name evidence="4" type="ORF">E4Q23_12525</name>
</gene>
<evidence type="ECO:0000256" key="2">
    <source>
        <dbReference type="ARBA" id="ARBA00007703"/>
    </source>
</evidence>
<keyword evidence="4" id="KW-0282">Flagellum</keyword>
<organism evidence="4 5">
    <name type="scientific">Candidatus Accumulibacter phosphatis</name>
    <dbReference type="NCBI Taxonomy" id="327160"/>
    <lineage>
        <taxon>Bacteria</taxon>
        <taxon>Pseudomonadati</taxon>
        <taxon>Pseudomonadota</taxon>
        <taxon>Betaproteobacteria</taxon>
        <taxon>Candidatus Accumulibacter</taxon>
    </lineage>
</organism>
<dbReference type="Gene3D" id="1.20.58.300">
    <property type="entry name" value="FlgN-like"/>
    <property type="match status" value="1"/>
</dbReference>
<evidence type="ECO:0000313" key="5">
    <source>
        <dbReference type="Proteomes" id="UP000749010"/>
    </source>
</evidence>
<dbReference type="SUPFAM" id="SSF140566">
    <property type="entry name" value="FlgN-like"/>
    <property type="match status" value="1"/>
</dbReference>
<dbReference type="Pfam" id="PF05130">
    <property type="entry name" value="FlgN"/>
    <property type="match status" value="1"/>
</dbReference>